<reference evidence="2 3" key="1">
    <citation type="journal article" date="2013" name="Genome Announc.">
        <title>Draft Genome Sequence of Streptomyces gancidicus Strain BKS 13-15.</title>
        <authorList>
            <person name="Kumar S."/>
            <person name="Kaur N."/>
            <person name="Singh N.K."/>
            <person name="Raghava G.P."/>
            <person name="Mayilraj S."/>
        </authorList>
    </citation>
    <scope>NUCLEOTIDE SEQUENCE [LARGE SCALE GENOMIC DNA]</scope>
    <source>
        <strain evidence="2 3">BKS 13-15</strain>
    </source>
</reference>
<comment type="caution">
    <text evidence="2">The sequence shown here is derived from an EMBL/GenBank/DDBJ whole genome shotgun (WGS) entry which is preliminary data.</text>
</comment>
<protein>
    <submittedName>
        <fullName evidence="2">Uncharacterized protein</fullName>
    </submittedName>
</protein>
<evidence type="ECO:0000313" key="2">
    <source>
        <dbReference type="EMBL" id="EMF20383.1"/>
    </source>
</evidence>
<gene>
    <name evidence="2" type="ORF">H114_32609</name>
</gene>
<name>M3C8H8_STREZ</name>
<evidence type="ECO:0000256" key="1">
    <source>
        <dbReference type="SAM" id="MobiDB-lite"/>
    </source>
</evidence>
<organism evidence="2 3">
    <name type="scientific">Streptomyces gancidicus BKS 13-15</name>
    <dbReference type="NCBI Taxonomy" id="1284664"/>
    <lineage>
        <taxon>Bacteria</taxon>
        <taxon>Bacillati</taxon>
        <taxon>Actinomycetota</taxon>
        <taxon>Actinomycetes</taxon>
        <taxon>Kitasatosporales</taxon>
        <taxon>Streptomycetaceae</taxon>
        <taxon>Streptomyces</taxon>
        <taxon>Streptomyces pseudogriseolus group</taxon>
    </lineage>
</organism>
<dbReference type="AlphaFoldDB" id="M3C8H8"/>
<dbReference type="RefSeq" id="WP_006136745.1">
    <property type="nucleotide sequence ID" value="NZ_AOHP01000169.1"/>
</dbReference>
<dbReference type="Proteomes" id="UP000011732">
    <property type="component" value="Unassembled WGS sequence"/>
</dbReference>
<keyword evidence="3" id="KW-1185">Reference proteome</keyword>
<dbReference type="EMBL" id="AOHP01000169">
    <property type="protein sequence ID" value="EMF20383.1"/>
    <property type="molecule type" value="Genomic_DNA"/>
</dbReference>
<accession>M3C8H8</accession>
<dbReference type="PATRIC" id="fig|1284664.3.peg.6529"/>
<feature type="region of interest" description="Disordered" evidence="1">
    <location>
        <begin position="119"/>
        <end position="156"/>
    </location>
</feature>
<sequence>MITQFVKMTAENFLKAESEARAALAERLITTAVVDASAYETVMEATAAAKPWRDVLRIAENRTIAEAITAVRDRATSELLEYGESRSTSLIRNEEERMHREALRRFLGRTSGLVEQIAEEQAKAEQAADEQPAPQAEEPKAAPKAAPKSTPKPSPAQLRMIRQIAKGGVSVKILGHGRRQAFGVDGVGNTRLVETVIRLGFAEFDESTSFSGGRVVQLTDAGRAHA</sequence>
<dbReference type="OrthoDB" id="10012351at2"/>
<feature type="compositionally biased region" description="Low complexity" evidence="1">
    <location>
        <begin position="129"/>
        <end position="156"/>
    </location>
</feature>
<evidence type="ECO:0000313" key="3">
    <source>
        <dbReference type="Proteomes" id="UP000011732"/>
    </source>
</evidence>
<proteinExistence type="predicted"/>